<proteinExistence type="predicted"/>
<evidence type="ECO:0000256" key="1">
    <source>
        <dbReference type="SAM" id="MobiDB-lite"/>
    </source>
</evidence>
<reference evidence="3" key="1">
    <citation type="journal article" date="2019" name="Int. J. Syst. Evol. Microbiol.">
        <title>The Global Catalogue of Microorganisms (GCM) 10K type strain sequencing project: providing services to taxonomists for standard genome sequencing and annotation.</title>
        <authorList>
            <consortium name="The Broad Institute Genomics Platform"/>
            <consortium name="The Broad Institute Genome Sequencing Center for Infectious Disease"/>
            <person name="Wu L."/>
            <person name="Ma J."/>
        </authorList>
    </citation>
    <scope>NUCLEOTIDE SEQUENCE [LARGE SCALE GENOMIC DNA]</scope>
    <source>
        <strain evidence="3">CCUG 60523</strain>
    </source>
</reference>
<gene>
    <name evidence="2" type="ORF">ACFOSV_05245</name>
</gene>
<feature type="region of interest" description="Disordered" evidence="1">
    <location>
        <begin position="84"/>
        <end position="114"/>
    </location>
</feature>
<dbReference type="Proteomes" id="UP001595805">
    <property type="component" value="Unassembled WGS sequence"/>
</dbReference>
<dbReference type="EMBL" id="JBHRZS010000006">
    <property type="protein sequence ID" value="MFC3879566.1"/>
    <property type="molecule type" value="Genomic_DNA"/>
</dbReference>
<keyword evidence="3" id="KW-1185">Reference proteome</keyword>
<sequence length="114" mass="13066">MDTEVSPKLFIGIDVHKHQWRLSIFTTHCHQKRIQTYHKIWTDIAEVKNKAIGPADRRWANHPHGITLSIPDFFQSVLPAASQKVSNQACPPQEDQKPPRLNVGQAKQRNIAKK</sequence>
<dbReference type="RefSeq" id="WP_377904110.1">
    <property type="nucleotide sequence ID" value="NZ_JBHRZS010000006.1"/>
</dbReference>
<accession>A0ABV8ANH3</accession>
<evidence type="ECO:0000313" key="3">
    <source>
        <dbReference type="Proteomes" id="UP001595805"/>
    </source>
</evidence>
<protein>
    <recommendedName>
        <fullName evidence="4">Transposase</fullName>
    </recommendedName>
</protein>
<evidence type="ECO:0008006" key="4">
    <source>
        <dbReference type="Google" id="ProtNLM"/>
    </source>
</evidence>
<organism evidence="2 3">
    <name type="scientific">Algoriphagus namhaensis</name>
    <dbReference type="NCBI Taxonomy" id="915353"/>
    <lineage>
        <taxon>Bacteria</taxon>
        <taxon>Pseudomonadati</taxon>
        <taxon>Bacteroidota</taxon>
        <taxon>Cytophagia</taxon>
        <taxon>Cytophagales</taxon>
        <taxon>Cyclobacteriaceae</taxon>
        <taxon>Algoriphagus</taxon>
    </lineage>
</organism>
<comment type="caution">
    <text evidence="2">The sequence shown here is derived from an EMBL/GenBank/DDBJ whole genome shotgun (WGS) entry which is preliminary data.</text>
</comment>
<name>A0ABV8ANH3_9BACT</name>
<evidence type="ECO:0000313" key="2">
    <source>
        <dbReference type="EMBL" id="MFC3879566.1"/>
    </source>
</evidence>